<name>A0A0V0S642_9BILA</name>
<dbReference type="Proteomes" id="UP000054630">
    <property type="component" value="Unassembled WGS sequence"/>
</dbReference>
<keyword evidence="2" id="KW-1185">Reference proteome</keyword>
<dbReference type="OrthoDB" id="10579022at2759"/>
<gene>
    <name evidence="1" type="ORF">T07_6924</name>
</gene>
<protein>
    <submittedName>
        <fullName evidence="1">Uncharacterized protein</fullName>
    </submittedName>
</protein>
<sequence>MRIYEILNNTIIQRSENFIQKLNVTLSRNTVKEFSKALHYAAFEFSVDHCRINDGCKTPGEINQHDRHVVSYRWEALENVTVHAWESRLLLMKPDCMIAMKQLMMKYLPTMKLKYMGVKMVCKSQSAATWVSWRLKIYEIFPPHGQSQCSVKRQIVAKKEEQLIWRMQSTVFNGKCGLFFQHFLNN</sequence>
<comment type="caution">
    <text evidence="1">The sequence shown here is derived from an EMBL/GenBank/DDBJ whole genome shotgun (WGS) entry which is preliminary data.</text>
</comment>
<proteinExistence type="predicted"/>
<dbReference type="AlphaFoldDB" id="A0A0V0S642"/>
<evidence type="ECO:0000313" key="1">
    <source>
        <dbReference type="EMBL" id="KRX22219.1"/>
    </source>
</evidence>
<reference evidence="1 2" key="1">
    <citation type="submission" date="2015-01" db="EMBL/GenBank/DDBJ databases">
        <title>Evolution of Trichinella species and genotypes.</title>
        <authorList>
            <person name="Korhonen P.K."/>
            <person name="Edoardo P."/>
            <person name="Giuseppe L.R."/>
            <person name="Gasser R.B."/>
        </authorList>
    </citation>
    <scope>NUCLEOTIDE SEQUENCE [LARGE SCALE GENOMIC DNA]</scope>
    <source>
        <strain evidence="1">ISS37</strain>
    </source>
</reference>
<organism evidence="1 2">
    <name type="scientific">Trichinella nelsoni</name>
    <dbReference type="NCBI Taxonomy" id="6336"/>
    <lineage>
        <taxon>Eukaryota</taxon>
        <taxon>Metazoa</taxon>
        <taxon>Ecdysozoa</taxon>
        <taxon>Nematoda</taxon>
        <taxon>Enoplea</taxon>
        <taxon>Dorylaimia</taxon>
        <taxon>Trichinellida</taxon>
        <taxon>Trichinellidae</taxon>
        <taxon>Trichinella</taxon>
    </lineage>
</organism>
<dbReference type="EMBL" id="JYDL01000033">
    <property type="protein sequence ID" value="KRX22219.1"/>
    <property type="molecule type" value="Genomic_DNA"/>
</dbReference>
<evidence type="ECO:0000313" key="2">
    <source>
        <dbReference type="Proteomes" id="UP000054630"/>
    </source>
</evidence>
<accession>A0A0V0S642</accession>